<evidence type="ECO:0000313" key="1">
    <source>
        <dbReference type="EMBL" id="TDH68729.1"/>
    </source>
</evidence>
<evidence type="ECO:0000313" key="2">
    <source>
        <dbReference type="Proteomes" id="UP000294530"/>
    </source>
</evidence>
<keyword evidence="2" id="KW-1185">Reference proteome</keyword>
<proteinExistence type="predicted"/>
<name>A0A976IEF1_BRELC</name>
<protein>
    <submittedName>
        <fullName evidence="1">Uncharacterized protein</fullName>
    </submittedName>
</protein>
<dbReference type="KEGG" id="blac:94352871"/>
<dbReference type="EMBL" id="SHOA02000016">
    <property type="protein sequence ID" value="TDH68729.1"/>
    <property type="molecule type" value="Genomic_DNA"/>
</dbReference>
<dbReference type="GeneID" id="94352871"/>
<dbReference type="OrthoDB" id="10521658at2759"/>
<comment type="caution">
    <text evidence="1">The sequence shown here is derived from an EMBL/GenBank/DDBJ whole genome shotgun (WGS) entry which is preliminary data.</text>
</comment>
<sequence length="228" mass="26019">MQYLVQQWKQLHIYMMEYREWNRLNTTRAVLARSIHEIVVHCMRTDLPPPILQDAMKTVAVSNSASLKNGDYTLNVHHKLFINAPRSFLLDFAARLKDPEAARRHIYAPKMLRDESWRIIYETLAPRHLRFQELLASDRGDTITIDKLLDTPFFAAVTRSADGDSSTSCSSGDDNDHVVSDLAGEGRTCTYCPTNCDLNKRSFAGYWSIEEIIDAALQLARNESELNA</sequence>
<dbReference type="RefSeq" id="XP_067818228.1">
    <property type="nucleotide sequence ID" value="XM_067967200.1"/>
</dbReference>
<organism evidence="1 2">
    <name type="scientific">Bremia lactucae</name>
    <name type="common">Lettuce downy mildew</name>
    <dbReference type="NCBI Taxonomy" id="4779"/>
    <lineage>
        <taxon>Eukaryota</taxon>
        <taxon>Sar</taxon>
        <taxon>Stramenopiles</taxon>
        <taxon>Oomycota</taxon>
        <taxon>Peronosporomycetes</taxon>
        <taxon>Peronosporales</taxon>
        <taxon>Peronosporaceae</taxon>
        <taxon>Bremia</taxon>
    </lineage>
</organism>
<accession>A0A976IEF1</accession>
<gene>
    <name evidence="1" type="ORF">CCR75_009155</name>
</gene>
<dbReference type="AlphaFoldDB" id="A0A976IEF1"/>
<dbReference type="Proteomes" id="UP000294530">
    <property type="component" value="Unassembled WGS sequence"/>
</dbReference>
<reference evidence="1 2" key="1">
    <citation type="journal article" date="2021" name="Genome Biol.">
        <title>AFLAP: assembly-free linkage analysis pipeline using k-mers from genome sequencing data.</title>
        <authorList>
            <person name="Fletcher K."/>
            <person name="Zhang L."/>
            <person name="Gil J."/>
            <person name="Han R."/>
            <person name="Cavanaugh K."/>
            <person name="Michelmore R."/>
        </authorList>
    </citation>
    <scope>NUCLEOTIDE SEQUENCE [LARGE SCALE GENOMIC DNA]</scope>
    <source>
        <strain evidence="1 2">SF5</strain>
    </source>
</reference>